<reference evidence="1 2" key="1">
    <citation type="submission" date="2015-07" db="EMBL/GenBank/DDBJ databases">
        <authorList>
            <consortium name="Pathogen Informatics"/>
        </authorList>
    </citation>
    <scope>NUCLEOTIDE SEQUENCE [LARGE SCALE GENOMIC DNA]</scope>
    <source>
        <strain evidence="1 2">A51</strain>
    </source>
</reference>
<sequence length="74" mass="8869">MRSAIITWIDNITRHGIGRNGIHARFPTRKSNAVLRKTERLGLSDHLVDTELRINRNHFMLTPMMMRLRYWRLL</sequence>
<proteinExistence type="predicted"/>
<organism evidence="1 2">
    <name type="scientific">Vibrio cholerae</name>
    <dbReference type="NCBI Taxonomy" id="666"/>
    <lineage>
        <taxon>Bacteria</taxon>
        <taxon>Pseudomonadati</taxon>
        <taxon>Pseudomonadota</taxon>
        <taxon>Gammaproteobacteria</taxon>
        <taxon>Vibrionales</taxon>
        <taxon>Vibrionaceae</taxon>
        <taxon>Vibrio</taxon>
    </lineage>
</organism>
<protein>
    <submittedName>
        <fullName evidence="1">Uncharacterized protein</fullName>
    </submittedName>
</protein>
<dbReference type="AlphaFoldDB" id="A0A655SP64"/>
<gene>
    <name evidence="1" type="ORF">ERS013165_02463</name>
</gene>
<name>A0A655SP64_VIBCL</name>
<evidence type="ECO:0000313" key="2">
    <source>
        <dbReference type="Proteomes" id="UP000044806"/>
    </source>
</evidence>
<dbReference type="EMBL" id="CWOW01000012">
    <property type="protein sequence ID" value="CSA80142.1"/>
    <property type="molecule type" value="Genomic_DNA"/>
</dbReference>
<dbReference type="Proteomes" id="UP000044806">
    <property type="component" value="Unassembled WGS sequence"/>
</dbReference>
<evidence type="ECO:0000313" key="1">
    <source>
        <dbReference type="EMBL" id="CSA80142.1"/>
    </source>
</evidence>
<accession>A0A655SP64</accession>